<evidence type="ECO:0000313" key="2">
    <source>
        <dbReference type="Proteomes" id="UP000308600"/>
    </source>
</evidence>
<protein>
    <submittedName>
        <fullName evidence="1">Uncharacterized protein</fullName>
    </submittedName>
</protein>
<organism evidence="1 2">
    <name type="scientific">Pluteus cervinus</name>
    <dbReference type="NCBI Taxonomy" id="181527"/>
    <lineage>
        <taxon>Eukaryota</taxon>
        <taxon>Fungi</taxon>
        <taxon>Dikarya</taxon>
        <taxon>Basidiomycota</taxon>
        <taxon>Agaricomycotina</taxon>
        <taxon>Agaricomycetes</taxon>
        <taxon>Agaricomycetidae</taxon>
        <taxon>Agaricales</taxon>
        <taxon>Pluteineae</taxon>
        <taxon>Pluteaceae</taxon>
        <taxon>Pluteus</taxon>
    </lineage>
</organism>
<dbReference type="EMBL" id="ML208379">
    <property type="protein sequence ID" value="TFK67314.1"/>
    <property type="molecule type" value="Genomic_DNA"/>
</dbReference>
<name>A0ACD3ANS7_9AGAR</name>
<sequence length="77" mass="8452">MRARTLLMCSCTINVELVVQREFEGSRAQHKFAEGPCSTHVQSAYGQDGGAAGHTANSVIRVDTPPPRIRQRRISLS</sequence>
<accession>A0ACD3ANS7</accession>
<reference evidence="1 2" key="1">
    <citation type="journal article" date="2019" name="Nat. Ecol. Evol.">
        <title>Megaphylogeny resolves global patterns of mushroom evolution.</title>
        <authorList>
            <person name="Varga T."/>
            <person name="Krizsan K."/>
            <person name="Foldi C."/>
            <person name="Dima B."/>
            <person name="Sanchez-Garcia M."/>
            <person name="Sanchez-Ramirez S."/>
            <person name="Szollosi G.J."/>
            <person name="Szarkandi J.G."/>
            <person name="Papp V."/>
            <person name="Albert L."/>
            <person name="Andreopoulos W."/>
            <person name="Angelini C."/>
            <person name="Antonin V."/>
            <person name="Barry K.W."/>
            <person name="Bougher N.L."/>
            <person name="Buchanan P."/>
            <person name="Buyck B."/>
            <person name="Bense V."/>
            <person name="Catcheside P."/>
            <person name="Chovatia M."/>
            <person name="Cooper J."/>
            <person name="Damon W."/>
            <person name="Desjardin D."/>
            <person name="Finy P."/>
            <person name="Geml J."/>
            <person name="Haridas S."/>
            <person name="Hughes K."/>
            <person name="Justo A."/>
            <person name="Karasinski D."/>
            <person name="Kautmanova I."/>
            <person name="Kiss B."/>
            <person name="Kocsube S."/>
            <person name="Kotiranta H."/>
            <person name="LaButti K.M."/>
            <person name="Lechner B.E."/>
            <person name="Liimatainen K."/>
            <person name="Lipzen A."/>
            <person name="Lukacs Z."/>
            <person name="Mihaltcheva S."/>
            <person name="Morgado L.N."/>
            <person name="Niskanen T."/>
            <person name="Noordeloos M.E."/>
            <person name="Ohm R.A."/>
            <person name="Ortiz-Santana B."/>
            <person name="Ovrebo C."/>
            <person name="Racz N."/>
            <person name="Riley R."/>
            <person name="Savchenko A."/>
            <person name="Shiryaev A."/>
            <person name="Soop K."/>
            <person name="Spirin V."/>
            <person name="Szebenyi C."/>
            <person name="Tomsovsky M."/>
            <person name="Tulloss R.E."/>
            <person name="Uehling J."/>
            <person name="Grigoriev I.V."/>
            <person name="Vagvolgyi C."/>
            <person name="Papp T."/>
            <person name="Martin F.M."/>
            <person name="Miettinen O."/>
            <person name="Hibbett D.S."/>
            <person name="Nagy L.G."/>
        </authorList>
    </citation>
    <scope>NUCLEOTIDE SEQUENCE [LARGE SCALE GENOMIC DNA]</scope>
    <source>
        <strain evidence="1 2">NL-1719</strain>
    </source>
</reference>
<keyword evidence="2" id="KW-1185">Reference proteome</keyword>
<proteinExistence type="predicted"/>
<evidence type="ECO:0000313" key="1">
    <source>
        <dbReference type="EMBL" id="TFK67314.1"/>
    </source>
</evidence>
<dbReference type="Proteomes" id="UP000308600">
    <property type="component" value="Unassembled WGS sequence"/>
</dbReference>
<gene>
    <name evidence="1" type="ORF">BDN72DRAFT_843247</name>
</gene>